<keyword evidence="4" id="KW-1185">Reference proteome</keyword>
<name>A0AAD5V9Z7_9APHY</name>
<sequence>MNNKTPYLLAVFVLVLAVVCPIASGGSVPSVTRNDLSLDWEFQKSANGAALPIPVEPRTNAERLKRGLGPAPPKRRRNPISPDRFSPPSSRVANSLLYGGWNYIRTIVGGHTRICLQINRYRRKIWIHN</sequence>
<dbReference type="Proteomes" id="UP001212997">
    <property type="component" value="Unassembled WGS sequence"/>
</dbReference>
<feature type="chain" id="PRO_5042000476" evidence="2">
    <location>
        <begin position="26"/>
        <end position="129"/>
    </location>
</feature>
<evidence type="ECO:0000313" key="3">
    <source>
        <dbReference type="EMBL" id="KAJ3486022.1"/>
    </source>
</evidence>
<protein>
    <submittedName>
        <fullName evidence="3">Uncharacterized protein</fullName>
    </submittedName>
</protein>
<organism evidence="3 4">
    <name type="scientific">Meripilus lineatus</name>
    <dbReference type="NCBI Taxonomy" id="2056292"/>
    <lineage>
        <taxon>Eukaryota</taxon>
        <taxon>Fungi</taxon>
        <taxon>Dikarya</taxon>
        <taxon>Basidiomycota</taxon>
        <taxon>Agaricomycotina</taxon>
        <taxon>Agaricomycetes</taxon>
        <taxon>Polyporales</taxon>
        <taxon>Meripilaceae</taxon>
        <taxon>Meripilus</taxon>
    </lineage>
</organism>
<feature type="region of interest" description="Disordered" evidence="1">
    <location>
        <begin position="55"/>
        <end position="91"/>
    </location>
</feature>
<accession>A0AAD5V9Z7</accession>
<comment type="caution">
    <text evidence="3">The sequence shown here is derived from an EMBL/GenBank/DDBJ whole genome shotgun (WGS) entry which is preliminary data.</text>
</comment>
<reference evidence="3" key="1">
    <citation type="submission" date="2022-07" db="EMBL/GenBank/DDBJ databases">
        <title>Genome Sequence of Physisporinus lineatus.</title>
        <authorList>
            <person name="Buettner E."/>
        </authorList>
    </citation>
    <scope>NUCLEOTIDE SEQUENCE</scope>
    <source>
        <strain evidence="3">VT162</strain>
    </source>
</reference>
<feature type="signal peptide" evidence="2">
    <location>
        <begin position="1"/>
        <end position="25"/>
    </location>
</feature>
<gene>
    <name evidence="3" type="ORF">NLI96_g4545</name>
</gene>
<proteinExistence type="predicted"/>
<evidence type="ECO:0000256" key="2">
    <source>
        <dbReference type="SAM" id="SignalP"/>
    </source>
</evidence>
<evidence type="ECO:0000313" key="4">
    <source>
        <dbReference type="Proteomes" id="UP001212997"/>
    </source>
</evidence>
<dbReference type="AlphaFoldDB" id="A0AAD5V9Z7"/>
<evidence type="ECO:0000256" key="1">
    <source>
        <dbReference type="SAM" id="MobiDB-lite"/>
    </source>
</evidence>
<keyword evidence="2" id="KW-0732">Signal</keyword>
<dbReference type="EMBL" id="JANAWD010000134">
    <property type="protein sequence ID" value="KAJ3486022.1"/>
    <property type="molecule type" value="Genomic_DNA"/>
</dbReference>